<evidence type="ECO:0000313" key="4">
    <source>
        <dbReference type="WBParaSite" id="HCON_00111380-00001"/>
    </source>
</evidence>
<reference evidence="4" key="1">
    <citation type="submission" date="2020-12" db="UniProtKB">
        <authorList>
            <consortium name="WormBaseParasite"/>
        </authorList>
    </citation>
    <scope>IDENTIFICATION</scope>
    <source>
        <strain evidence="4">MHco3</strain>
    </source>
</reference>
<feature type="compositionally biased region" description="Basic and acidic residues" evidence="1">
    <location>
        <begin position="259"/>
        <end position="273"/>
    </location>
</feature>
<accession>A0A7I4YMA0</accession>
<sequence length="290" mass="33765">MNALSAVLQAVQKQLDLQGAAIMQLMEKMSTSPTCSVPVVMKDKHTIFNSLHRRIEKFIYDPDRSRTFDIWLRRYQDLFDNECDDLEEKDKTRLLVSRLDEDCHQMLTAAIAPKQMSELSWNEILGVLERQFGSAKTLFRRQFECFKMRYEGQEFNNYELLVKTKYTDAKLDTIGFDGLQCLLYVAGFQGPDFAAYRTRLLRKLDQFEKVTLKDLTAECQLIKSYKEDSRMLEGVSSVNFIPHKKRFRSNKKSKSRERQKKELTDLHSSEWKPSEGPTTNGCPADQAPCR</sequence>
<dbReference type="WBParaSite" id="HCON_00111380-00001">
    <property type="protein sequence ID" value="HCON_00111380-00001"/>
    <property type="gene ID" value="HCON_00111380"/>
</dbReference>
<feature type="compositionally biased region" description="Basic residues" evidence="1">
    <location>
        <begin position="247"/>
        <end position="258"/>
    </location>
</feature>
<dbReference type="AlphaFoldDB" id="A0A7I4YMA0"/>
<protein>
    <submittedName>
        <fullName evidence="4">Retrotransposon gag domain-containing protein</fullName>
    </submittedName>
</protein>
<proteinExistence type="predicted"/>
<dbReference type="OrthoDB" id="5835042at2759"/>
<dbReference type="Proteomes" id="UP000025227">
    <property type="component" value="Unplaced"/>
</dbReference>
<evidence type="ECO:0000313" key="3">
    <source>
        <dbReference type="Proteomes" id="UP000025227"/>
    </source>
</evidence>
<evidence type="ECO:0000256" key="1">
    <source>
        <dbReference type="SAM" id="MobiDB-lite"/>
    </source>
</evidence>
<name>A0A7I4YMA0_HAECO</name>
<dbReference type="InterPro" id="IPR055510">
    <property type="entry name" value="DUF7083"/>
</dbReference>
<evidence type="ECO:0000259" key="2">
    <source>
        <dbReference type="Pfam" id="PF23309"/>
    </source>
</evidence>
<dbReference type="Pfam" id="PF23309">
    <property type="entry name" value="DUF7083"/>
    <property type="match status" value="1"/>
</dbReference>
<keyword evidence="3" id="KW-1185">Reference proteome</keyword>
<organism evidence="3 4">
    <name type="scientific">Haemonchus contortus</name>
    <name type="common">Barber pole worm</name>
    <dbReference type="NCBI Taxonomy" id="6289"/>
    <lineage>
        <taxon>Eukaryota</taxon>
        <taxon>Metazoa</taxon>
        <taxon>Ecdysozoa</taxon>
        <taxon>Nematoda</taxon>
        <taxon>Chromadorea</taxon>
        <taxon>Rhabditida</taxon>
        <taxon>Rhabditina</taxon>
        <taxon>Rhabditomorpha</taxon>
        <taxon>Strongyloidea</taxon>
        <taxon>Trichostrongylidae</taxon>
        <taxon>Haemonchus</taxon>
    </lineage>
</organism>
<feature type="domain" description="DUF7083" evidence="2">
    <location>
        <begin position="48"/>
        <end position="134"/>
    </location>
</feature>
<feature type="region of interest" description="Disordered" evidence="1">
    <location>
        <begin position="247"/>
        <end position="290"/>
    </location>
</feature>